<proteinExistence type="predicted"/>
<reference evidence="1 2" key="1">
    <citation type="submission" date="2014-06" db="EMBL/GenBank/DDBJ databases">
        <title>Whole Genome Sequences of Three Symbiotic Endozoicomonas Bacteria.</title>
        <authorList>
            <person name="Neave M.J."/>
            <person name="Apprill A."/>
            <person name="Voolstra C.R."/>
        </authorList>
    </citation>
    <scope>NUCLEOTIDE SEQUENCE [LARGE SCALE GENOMIC DNA]</scope>
    <source>
        <strain evidence="1 2">LMG 24815</strain>
    </source>
</reference>
<dbReference type="AlphaFoldDB" id="A0A081N3A9"/>
<accession>A0A081N3A9</accession>
<name>A0A081N3A9_9GAMM</name>
<comment type="caution">
    <text evidence="1">The sequence shown here is derived from an EMBL/GenBank/DDBJ whole genome shotgun (WGS) entry which is preliminary data.</text>
</comment>
<organism evidence="1 2">
    <name type="scientific">Endozoicomonas montiporae</name>
    <dbReference type="NCBI Taxonomy" id="1027273"/>
    <lineage>
        <taxon>Bacteria</taxon>
        <taxon>Pseudomonadati</taxon>
        <taxon>Pseudomonadota</taxon>
        <taxon>Gammaproteobacteria</taxon>
        <taxon>Oceanospirillales</taxon>
        <taxon>Endozoicomonadaceae</taxon>
        <taxon>Endozoicomonas</taxon>
    </lineage>
</organism>
<evidence type="ECO:0000313" key="2">
    <source>
        <dbReference type="Proteomes" id="UP000028006"/>
    </source>
</evidence>
<dbReference type="Proteomes" id="UP000028006">
    <property type="component" value="Unassembled WGS sequence"/>
</dbReference>
<gene>
    <name evidence="1" type="ORF">GZ77_21085</name>
</gene>
<dbReference type="EMBL" id="JOKG01000004">
    <property type="protein sequence ID" value="KEQ12932.1"/>
    <property type="molecule type" value="Genomic_DNA"/>
</dbReference>
<evidence type="ECO:0000313" key="1">
    <source>
        <dbReference type="EMBL" id="KEQ12932.1"/>
    </source>
</evidence>
<keyword evidence="2" id="KW-1185">Reference proteome</keyword>
<sequence length="82" mass="9462">MAIPFAFAISTSQQASQSDREEAGFKLPELLGSCLRLQLNVCSYWFYESSYALDMHLRFCNRRRILIAPGKTCCQFILFCRV</sequence>
<protein>
    <submittedName>
        <fullName evidence="1">Uncharacterized protein</fullName>
    </submittedName>
</protein>